<dbReference type="Gene3D" id="1.10.10.10">
    <property type="entry name" value="Winged helix-like DNA-binding domain superfamily/Winged helix DNA-binding domain"/>
    <property type="match status" value="1"/>
</dbReference>
<evidence type="ECO:0000256" key="2">
    <source>
        <dbReference type="ARBA" id="ARBA00022679"/>
    </source>
</evidence>
<evidence type="ECO:0000256" key="1">
    <source>
        <dbReference type="ARBA" id="ARBA00022603"/>
    </source>
</evidence>
<keyword evidence="2" id="KW-0808">Transferase</keyword>
<dbReference type="SUPFAM" id="SSF53335">
    <property type="entry name" value="S-adenosyl-L-methionine-dependent methyltransferases"/>
    <property type="match status" value="1"/>
</dbReference>
<sequence length="345" mass="38092">PILGVPRSLLRLVNGPGNEFRTFFITQYDLAAWQVALEFGLFGHALLNGKIDRAVLAAKAGMDADLCGRISKHLATQNVFNQIELDVFEHSAASALVAKDSGIEALIIGQVDEMFRAASEASACVQNSPFESNSFNSPFATRQGKPVYSWYGDNPEKGIRFAKGMAGVAQMDRPISTLRDDFAWAKLEASGKVVDIGGGSGHVALHLASHFPGLNFVRVTFQQHDFFSEQPITDASAFFLRQGLHNRNDADCVKIIRALVPALEKCKPGTPLLINDEVLPALNRVPKYKEHSLRHYDMCMVVIFGSKQRTEKEFEKLLKEADSRFEVVKVHGTNDMGLVEAHLKH</sequence>
<dbReference type="PROSITE" id="PS51683">
    <property type="entry name" value="SAM_OMT_II"/>
    <property type="match status" value="1"/>
</dbReference>
<feature type="domain" description="O-methyltransferase C-terminal" evidence="4">
    <location>
        <begin position="218"/>
        <end position="321"/>
    </location>
</feature>
<evidence type="ECO:0000313" key="6">
    <source>
        <dbReference type="Proteomes" id="UP001408356"/>
    </source>
</evidence>
<dbReference type="Gene3D" id="3.40.50.150">
    <property type="entry name" value="Vaccinia Virus protein VP39"/>
    <property type="match status" value="1"/>
</dbReference>
<accession>A0ABR2V950</accession>
<evidence type="ECO:0000259" key="4">
    <source>
        <dbReference type="Pfam" id="PF00891"/>
    </source>
</evidence>
<name>A0ABR2V950_9PEZI</name>
<dbReference type="InterPro" id="IPR001077">
    <property type="entry name" value="COMT_C"/>
</dbReference>
<keyword evidence="3" id="KW-0949">S-adenosyl-L-methionine</keyword>
<keyword evidence="6" id="KW-1185">Reference proteome</keyword>
<proteinExistence type="predicted"/>
<evidence type="ECO:0000256" key="3">
    <source>
        <dbReference type="ARBA" id="ARBA00022691"/>
    </source>
</evidence>
<dbReference type="InterPro" id="IPR036388">
    <property type="entry name" value="WH-like_DNA-bd_sf"/>
</dbReference>
<comment type="caution">
    <text evidence="5">The sequence shown here is derived from an EMBL/GenBank/DDBJ whole genome shotgun (WGS) entry which is preliminary data.</text>
</comment>
<dbReference type="InterPro" id="IPR016461">
    <property type="entry name" value="COMT-like"/>
</dbReference>
<dbReference type="InterPro" id="IPR029063">
    <property type="entry name" value="SAM-dependent_MTases_sf"/>
</dbReference>
<dbReference type="EMBL" id="JARVKF010000073">
    <property type="protein sequence ID" value="KAK9423457.1"/>
    <property type="molecule type" value="Genomic_DNA"/>
</dbReference>
<feature type="non-terminal residue" evidence="5">
    <location>
        <position position="1"/>
    </location>
</feature>
<evidence type="ECO:0000313" key="5">
    <source>
        <dbReference type="EMBL" id="KAK9423457.1"/>
    </source>
</evidence>
<dbReference type="GO" id="GO:0008168">
    <property type="term" value="F:methyltransferase activity"/>
    <property type="evidence" value="ECO:0007669"/>
    <property type="project" value="UniProtKB-KW"/>
</dbReference>
<dbReference type="PANTHER" id="PTHR43712:SF12">
    <property type="entry name" value="STERIGMATOCYSTIN 8-O-METHYLTRANSFERASE"/>
    <property type="match status" value="1"/>
</dbReference>
<dbReference type="Pfam" id="PF00891">
    <property type="entry name" value="Methyltransf_2"/>
    <property type="match status" value="1"/>
</dbReference>
<dbReference type="Proteomes" id="UP001408356">
    <property type="component" value="Unassembled WGS sequence"/>
</dbReference>
<protein>
    <submittedName>
        <fullName evidence="5">S-adenosyl-L-methionine-dependent methyltransferase</fullName>
    </submittedName>
</protein>
<keyword evidence="1 5" id="KW-0489">Methyltransferase</keyword>
<reference evidence="5 6" key="1">
    <citation type="journal article" date="2024" name="J. Plant Pathol.">
        <title>Sequence and assembly of the genome of Seiridium unicorne, isolate CBS 538.82, causal agent of cypress canker disease.</title>
        <authorList>
            <person name="Scali E."/>
            <person name="Rocca G.D."/>
            <person name="Danti R."/>
            <person name="Garbelotto M."/>
            <person name="Barberini S."/>
            <person name="Baroncelli R."/>
            <person name="Emiliani G."/>
        </authorList>
    </citation>
    <scope>NUCLEOTIDE SEQUENCE [LARGE SCALE GENOMIC DNA]</scope>
    <source>
        <strain evidence="5 6">BM-138-508</strain>
    </source>
</reference>
<dbReference type="PANTHER" id="PTHR43712">
    <property type="entry name" value="PUTATIVE (AFU_ORTHOLOGUE AFUA_4G14580)-RELATED"/>
    <property type="match status" value="1"/>
</dbReference>
<gene>
    <name evidence="5" type="ORF">SUNI508_14022</name>
</gene>
<organism evidence="5 6">
    <name type="scientific">Seiridium unicorne</name>
    <dbReference type="NCBI Taxonomy" id="138068"/>
    <lineage>
        <taxon>Eukaryota</taxon>
        <taxon>Fungi</taxon>
        <taxon>Dikarya</taxon>
        <taxon>Ascomycota</taxon>
        <taxon>Pezizomycotina</taxon>
        <taxon>Sordariomycetes</taxon>
        <taxon>Xylariomycetidae</taxon>
        <taxon>Amphisphaeriales</taxon>
        <taxon>Sporocadaceae</taxon>
        <taxon>Seiridium</taxon>
    </lineage>
</organism>
<dbReference type="GO" id="GO:0032259">
    <property type="term" value="P:methylation"/>
    <property type="evidence" value="ECO:0007669"/>
    <property type="project" value="UniProtKB-KW"/>
</dbReference>